<keyword evidence="12" id="KW-1185">Reference proteome</keyword>
<evidence type="ECO:0000256" key="2">
    <source>
        <dbReference type="ARBA" id="ARBA00022679"/>
    </source>
</evidence>
<dbReference type="PANTHER" id="PTHR42916:SF1">
    <property type="entry name" value="PROTEIN PHYLLO, CHLOROPLASTIC"/>
    <property type="match status" value="1"/>
</dbReference>
<evidence type="ECO:0000259" key="10">
    <source>
        <dbReference type="Pfam" id="PF16582"/>
    </source>
</evidence>
<protein>
    <recommendedName>
        <fullName evidence="7">2-succinyl-5-enolpyruvyl-6-hydroxy-3-cyclohexene-1-carboxylate synthase</fullName>
        <shortName evidence="7">SEPHCHC synthase</shortName>
        <ecNumber evidence="7">2.2.1.9</ecNumber>
    </recommendedName>
    <alternativeName>
        <fullName evidence="7">Menaquinone biosynthesis protein MenD</fullName>
    </alternativeName>
</protein>
<evidence type="ECO:0000256" key="5">
    <source>
        <dbReference type="ARBA" id="ARBA00023052"/>
    </source>
</evidence>
<name>A0A0U1QPI5_9BACL</name>
<evidence type="ECO:0000313" key="12">
    <source>
        <dbReference type="Proteomes" id="UP000035553"/>
    </source>
</evidence>
<comment type="catalytic activity">
    <reaction evidence="7">
        <text>isochorismate + 2-oxoglutarate + H(+) = 5-enolpyruvoyl-6-hydroxy-2-succinyl-cyclohex-3-ene-1-carboxylate + CO2</text>
        <dbReference type="Rhea" id="RHEA:25593"/>
        <dbReference type="ChEBI" id="CHEBI:15378"/>
        <dbReference type="ChEBI" id="CHEBI:16526"/>
        <dbReference type="ChEBI" id="CHEBI:16810"/>
        <dbReference type="ChEBI" id="CHEBI:29780"/>
        <dbReference type="ChEBI" id="CHEBI:58818"/>
        <dbReference type="EC" id="2.2.1.9"/>
    </reaction>
</comment>
<dbReference type="InterPro" id="IPR011766">
    <property type="entry name" value="TPP_enzyme_TPP-bd"/>
</dbReference>
<dbReference type="EMBL" id="AFVQ02000081">
    <property type="protein sequence ID" value="KLI02695.1"/>
    <property type="molecule type" value="Genomic_DNA"/>
</dbReference>
<dbReference type="InterPro" id="IPR032264">
    <property type="entry name" value="MenD_middle"/>
</dbReference>
<dbReference type="AlphaFoldDB" id="A0A0U1QPI5"/>
<accession>A0A0U1QPI5</accession>
<comment type="pathway">
    <text evidence="7">Quinol/quinone metabolism; 1,4-dihydroxy-2-naphthoate biosynthesis; 1,4-dihydroxy-2-naphthoate from chorismate: step 2/7.</text>
</comment>
<dbReference type="STRING" id="1069536.SINU_06680"/>
<keyword evidence="5 7" id="KW-0786">Thiamine pyrophosphate</keyword>
<dbReference type="CDD" id="cd07037">
    <property type="entry name" value="TPP_PYR_MenD"/>
    <property type="match status" value="1"/>
</dbReference>
<comment type="similarity">
    <text evidence="7">Belongs to the TPP enzyme family. MenD subfamily.</text>
</comment>
<dbReference type="HAMAP" id="MF_01659">
    <property type="entry name" value="MenD"/>
    <property type="match status" value="1"/>
</dbReference>
<dbReference type="Proteomes" id="UP000035553">
    <property type="component" value="Unassembled WGS sequence"/>
</dbReference>
<dbReference type="GO" id="GO:0070204">
    <property type="term" value="F:2-succinyl-5-enolpyruvyl-6-hydroxy-3-cyclohexene-1-carboxylic-acid synthase activity"/>
    <property type="evidence" value="ECO:0007669"/>
    <property type="project" value="UniProtKB-UniRule"/>
</dbReference>
<evidence type="ECO:0000256" key="3">
    <source>
        <dbReference type="ARBA" id="ARBA00022723"/>
    </source>
</evidence>
<dbReference type="SUPFAM" id="SSF52467">
    <property type="entry name" value="DHS-like NAD/FAD-binding domain"/>
    <property type="match status" value="1"/>
</dbReference>
<evidence type="ECO:0000259" key="9">
    <source>
        <dbReference type="Pfam" id="PF02776"/>
    </source>
</evidence>
<gene>
    <name evidence="7" type="primary">menD</name>
    <name evidence="11" type="ORF">SINU_06680</name>
</gene>
<comment type="subunit">
    <text evidence="7">Homodimer.</text>
</comment>
<comment type="cofactor">
    <cofactor evidence="7">
        <name>Mg(2+)</name>
        <dbReference type="ChEBI" id="CHEBI:18420"/>
    </cofactor>
    <cofactor evidence="7">
        <name>Mn(2+)</name>
        <dbReference type="ChEBI" id="CHEBI:29035"/>
    </cofactor>
</comment>
<dbReference type="InterPro" id="IPR029035">
    <property type="entry name" value="DHS-like_NAD/FAD-binding_dom"/>
</dbReference>
<keyword evidence="4 7" id="KW-0460">Magnesium</keyword>
<dbReference type="EC" id="2.2.1.9" evidence="7"/>
<sequence length="581" mass="64139">MNHQDLLTNYLSSFIQTLYEHKVRHVVISPGSRSTPLSMLFEAHPDFTTHLDIDERSAAFLALGLAKASGKPTALVCTSGTAAANYYPAIIEASLARVPLVVITADRPYELQQVAAPQTIDQTDMYGRHVKQFFQLEFSEHDLSLLHYNQAMASRAVACAIRTPQGPVHINVPLREPLVPNLLLHQVNNNAHGVTAAPSVTQGKLSLTVNQLQELAARINAAQRGIIICGALAGEGRSSILALARHSGFPILADPLSQLRRGTHEQKLVIENYDLFLRCHEIVSCLKPDLIIRFGAPPVSKSVKQWMEEQECANLVIDAGADWRDPACKATHMVYCDEQYFCEHMLSQINQNVNAAWAASWQKINALTRSTLQSIRDDSMLSEEKLFLKLCEQLPEQADLVVGNSMPIRELDTFMFTSSKAAHVFANRGANGIDGVVSTAVGVALSKGRAILALGDLSFFHSMNGLLAAKQNQANLTIVLVNNDGGGIFSFLPQASEETYFESLFGTPHGLDFSHAAMLYGARYTKVVDWPMFDAAFSKAIKEEGITIIEVPTKRRDNVRKHQELRSRLVKRFKEVNSVED</sequence>
<evidence type="ECO:0000259" key="8">
    <source>
        <dbReference type="Pfam" id="PF02775"/>
    </source>
</evidence>
<dbReference type="OrthoDB" id="9791859at2"/>
<feature type="domain" description="Menaquinone biosynthesis protein MenD middle" evidence="10">
    <location>
        <begin position="222"/>
        <end position="401"/>
    </location>
</feature>
<evidence type="ECO:0000256" key="6">
    <source>
        <dbReference type="ARBA" id="ARBA00023211"/>
    </source>
</evidence>
<feature type="domain" description="Thiamine pyrophosphate enzyme N-terminal TPP-binding" evidence="9">
    <location>
        <begin position="13"/>
        <end position="125"/>
    </location>
</feature>
<dbReference type="SUPFAM" id="SSF52518">
    <property type="entry name" value="Thiamin diphosphate-binding fold (THDP-binding)"/>
    <property type="match status" value="2"/>
</dbReference>
<keyword evidence="2 7" id="KW-0808">Transferase</keyword>
<comment type="function">
    <text evidence="7">Catalyzes the thiamine diphosphate-dependent decarboxylation of 2-oxoglutarate and the subsequent addition of the resulting succinic semialdehyde-thiamine pyrophosphate anion to isochorismate to yield 2-succinyl-5-enolpyruvyl-6-hydroxy-3-cyclohexene-1-carboxylate (SEPHCHC).</text>
</comment>
<dbReference type="NCBIfam" id="TIGR00173">
    <property type="entry name" value="menD"/>
    <property type="match status" value="1"/>
</dbReference>
<keyword evidence="1 7" id="KW-0474">Menaquinone biosynthesis</keyword>
<dbReference type="GO" id="GO:0000287">
    <property type="term" value="F:magnesium ion binding"/>
    <property type="evidence" value="ECO:0007669"/>
    <property type="project" value="UniProtKB-UniRule"/>
</dbReference>
<dbReference type="PANTHER" id="PTHR42916">
    <property type="entry name" value="2-SUCCINYL-5-ENOLPYRUVYL-6-HYDROXY-3-CYCLOHEXENE-1-CARBOXYLATE SYNTHASE"/>
    <property type="match status" value="1"/>
</dbReference>
<reference evidence="11 12" key="1">
    <citation type="journal article" date="2011" name="J. Bacteriol.">
        <title>Draft genome sequence of Sporolactobacillus inulinus strain CASD, an efficient D-lactic acid-producing bacterium with high-concentration lactate tolerance capability.</title>
        <authorList>
            <person name="Yu B."/>
            <person name="Su F."/>
            <person name="Wang L."/>
            <person name="Xu K."/>
            <person name="Zhao B."/>
            <person name="Xu P."/>
        </authorList>
    </citation>
    <scope>NUCLEOTIDE SEQUENCE [LARGE SCALE GENOMIC DNA]</scope>
    <source>
        <strain evidence="11 12">CASD</strain>
    </source>
</reference>
<dbReference type="RefSeq" id="WP_010024136.1">
    <property type="nucleotide sequence ID" value="NZ_AFVQ02000081.1"/>
</dbReference>
<dbReference type="InterPro" id="IPR029061">
    <property type="entry name" value="THDP-binding"/>
</dbReference>
<evidence type="ECO:0000256" key="7">
    <source>
        <dbReference type="HAMAP-Rule" id="MF_01659"/>
    </source>
</evidence>
<comment type="caution">
    <text evidence="11">The sequence shown here is derived from an EMBL/GenBank/DDBJ whole genome shotgun (WGS) entry which is preliminary data.</text>
</comment>
<keyword evidence="3 7" id="KW-0479">Metal-binding</keyword>
<proteinExistence type="inferred from homology"/>
<feature type="domain" description="Thiamine pyrophosphate enzyme TPP-binding" evidence="8">
    <location>
        <begin position="422"/>
        <end position="551"/>
    </location>
</feature>
<evidence type="ECO:0000256" key="1">
    <source>
        <dbReference type="ARBA" id="ARBA00022428"/>
    </source>
</evidence>
<comment type="cofactor">
    <cofactor evidence="7">
        <name>thiamine diphosphate</name>
        <dbReference type="ChEBI" id="CHEBI:58937"/>
    </cofactor>
    <text evidence="7">Binds 1 thiamine pyrophosphate per subunit.</text>
</comment>
<comment type="pathway">
    <text evidence="7">Quinol/quinone metabolism; menaquinone biosynthesis.</text>
</comment>
<dbReference type="CDD" id="cd02009">
    <property type="entry name" value="TPP_SHCHC_synthase"/>
    <property type="match status" value="1"/>
</dbReference>
<dbReference type="Pfam" id="PF02776">
    <property type="entry name" value="TPP_enzyme_N"/>
    <property type="match status" value="1"/>
</dbReference>
<dbReference type="Pfam" id="PF02775">
    <property type="entry name" value="TPP_enzyme_C"/>
    <property type="match status" value="1"/>
</dbReference>
<dbReference type="InterPro" id="IPR012001">
    <property type="entry name" value="Thiamin_PyroP_enz_TPP-bd_dom"/>
</dbReference>
<dbReference type="UniPathway" id="UPA00079"/>
<evidence type="ECO:0000313" key="11">
    <source>
        <dbReference type="EMBL" id="KLI02695.1"/>
    </source>
</evidence>
<dbReference type="Gene3D" id="3.40.50.970">
    <property type="match status" value="2"/>
</dbReference>
<keyword evidence="6 7" id="KW-0464">Manganese</keyword>
<dbReference type="Gene3D" id="3.40.50.1220">
    <property type="entry name" value="TPP-binding domain"/>
    <property type="match status" value="1"/>
</dbReference>
<dbReference type="GO" id="GO:0030145">
    <property type="term" value="F:manganese ion binding"/>
    <property type="evidence" value="ECO:0007669"/>
    <property type="project" value="UniProtKB-UniRule"/>
</dbReference>
<evidence type="ECO:0000256" key="4">
    <source>
        <dbReference type="ARBA" id="ARBA00022842"/>
    </source>
</evidence>
<dbReference type="GO" id="GO:0030976">
    <property type="term" value="F:thiamine pyrophosphate binding"/>
    <property type="evidence" value="ECO:0007669"/>
    <property type="project" value="UniProtKB-UniRule"/>
</dbReference>
<dbReference type="PIRSF" id="PIRSF004983">
    <property type="entry name" value="MenD"/>
    <property type="match status" value="1"/>
</dbReference>
<dbReference type="InterPro" id="IPR004433">
    <property type="entry name" value="MenaQ_synth_MenD"/>
</dbReference>
<dbReference type="Pfam" id="PF16582">
    <property type="entry name" value="TPP_enzyme_M_2"/>
    <property type="match status" value="1"/>
</dbReference>
<organism evidence="11 12">
    <name type="scientific">Sporolactobacillus inulinus CASD</name>
    <dbReference type="NCBI Taxonomy" id="1069536"/>
    <lineage>
        <taxon>Bacteria</taxon>
        <taxon>Bacillati</taxon>
        <taxon>Bacillota</taxon>
        <taxon>Bacilli</taxon>
        <taxon>Bacillales</taxon>
        <taxon>Sporolactobacillaceae</taxon>
        <taxon>Sporolactobacillus</taxon>
    </lineage>
</organism>
<dbReference type="GO" id="GO:0009234">
    <property type="term" value="P:menaquinone biosynthetic process"/>
    <property type="evidence" value="ECO:0007669"/>
    <property type="project" value="UniProtKB-UniRule"/>
</dbReference>
<dbReference type="UniPathway" id="UPA01057">
    <property type="reaction ID" value="UER00164"/>
</dbReference>